<sequence>MDKEKFVVDTSAFMTEDARENNESMAEAVERILDTLKRAEQEKGFKFYMPDSTFEELEKIMEGSVSDEVLSKLNTWVRCRSPSRHEVKVPGDMMYKFVEEMRKRVDKGLRDSEKALHKLDEMEEEPEHEYYDQVDVAVSDLRDDYKQTMRKGIVDSKEDLDLLLLAKELDGTLVSEDRGVLNWADEFGITHLEGNKLADVLEERL</sequence>
<keyword evidence="3" id="KW-0255">Endonuclease</keyword>
<keyword evidence="1" id="KW-0819">tRNA processing</keyword>
<dbReference type="InterPro" id="IPR014856">
    <property type="entry name" value="RNA_free_RNase_P"/>
</dbReference>
<evidence type="ECO:0000256" key="4">
    <source>
        <dbReference type="ARBA" id="ARBA00022801"/>
    </source>
</evidence>
<dbReference type="EMBL" id="CP104395">
    <property type="protein sequence ID" value="WEL19395.1"/>
    <property type="molecule type" value="Genomic_DNA"/>
</dbReference>
<evidence type="ECO:0000313" key="6">
    <source>
        <dbReference type="Proteomes" id="UP001218034"/>
    </source>
</evidence>
<evidence type="ECO:0000313" key="5">
    <source>
        <dbReference type="EMBL" id="WEL19395.1"/>
    </source>
</evidence>
<dbReference type="PANTHER" id="PTHR41173:SF1">
    <property type="entry name" value="RNA-FREE RIBONUCLEASE P"/>
    <property type="match status" value="1"/>
</dbReference>
<protein>
    <submittedName>
        <fullName evidence="5">PIN domain containing protein</fullName>
    </submittedName>
</protein>
<evidence type="ECO:0000256" key="2">
    <source>
        <dbReference type="ARBA" id="ARBA00022722"/>
    </source>
</evidence>
<organism evidence="5 6">
    <name type="scientific">Candidatus Nanohalococcus occultus</name>
    <dbReference type="NCBI Taxonomy" id="2978047"/>
    <lineage>
        <taxon>Archaea</taxon>
        <taxon>Candidatus Nanohalarchaeota</taxon>
        <taxon>Candidatus Nanohalarchaeota incertae sedis</taxon>
        <taxon>Candidatus Nanohalococcus</taxon>
    </lineage>
</organism>
<proteinExistence type="predicted"/>
<dbReference type="Proteomes" id="UP001218034">
    <property type="component" value="Chromosome"/>
</dbReference>
<dbReference type="NCBIfam" id="TIGR03875">
    <property type="entry name" value="RNA_lig_partner"/>
    <property type="match status" value="1"/>
</dbReference>
<evidence type="ECO:0000256" key="3">
    <source>
        <dbReference type="ARBA" id="ARBA00022759"/>
    </source>
</evidence>
<dbReference type="Pfam" id="PF08745">
    <property type="entry name" value="PIN_5"/>
    <property type="match status" value="1"/>
</dbReference>
<evidence type="ECO:0000256" key="1">
    <source>
        <dbReference type="ARBA" id="ARBA00022694"/>
    </source>
</evidence>
<accession>A0ABY8CHC0</accession>
<gene>
    <name evidence="5" type="ORF">SVXNc_0371</name>
</gene>
<dbReference type="PANTHER" id="PTHR41173">
    <property type="entry name" value="UPF0278 PROTEIN TK1425"/>
    <property type="match status" value="1"/>
</dbReference>
<name>A0ABY8CHC0_9ARCH</name>
<keyword evidence="2" id="KW-0540">Nuclease</keyword>
<dbReference type="GeneID" id="90589807"/>
<keyword evidence="6" id="KW-1185">Reference proteome</keyword>
<dbReference type="RefSeq" id="WP_347722265.1">
    <property type="nucleotide sequence ID" value="NZ_CP104395.1"/>
</dbReference>
<keyword evidence="4" id="KW-0378">Hydrolase</keyword>
<reference evidence="5 6" key="1">
    <citation type="submission" date="2022-09" db="EMBL/GenBank/DDBJ databases">
        <title>Xylan utilization by haloarchaea-nanohaloarchaea associations.</title>
        <authorList>
            <person name="Yakimov M."/>
        </authorList>
    </citation>
    <scope>NUCLEOTIDE SEQUENCE [LARGE SCALE GENOMIC DNA]</scope>
    <source>
        <strain evidence="5 6">SVXNc</strain>
    </source>
</reference>